<organism evidence="2 3">
    <name type="scientific">Oedothorax gibbosus</name>
    <dbReference type="NCBI Taxonomy" id="931172"/>
    <lineage>
        <taxon>Eukaryota</taxon>
        <taxon>Metazoa</taxon>
        <taxon>Ecdysozoa</taxon>
        <taxon>Arthropoda</taxon>
        <taxon>Chelicerata</taxon>
        <taxon>Arachnida</taxon>
        <taxon>Araneae</taxon>
        <taxon>Araneomorphae</taxon>
        <taxon>Entelegynae</taxon>
        <taxon>Araneoidea</taxon>
        <taxon>Linyphiidae</taxon>
        <taxon>Erigoninae</taxon>
        <taxon>Oedothorax</taxon>
    </lineage>
</organism>
<gene>
    <name evidence="2" type="ORF">JTE90_027951</name>
</gene>
<reference evidence="2 3" key="1">
    <citation type="journal article" date="2022" name="Nat. Ecol. Evol.">
        <title>A masculinizing supergene underlies an exaggerated male reproductive morph in a spider.</title>
        <authorList>
            <person name="Hendrickx F."/>
            <person name="De Corte Z."/>
            <person name="Sonet G."/>
            <person name="Van Belleghem S.M."/>
            <person name="Kostlbacher S."/>
            <person name="Vangestel C."/>
        </authorList>
    </citation>
    <scope>NUCLEOTIDE SEQUENCE [LARGE SCALE GENOMIC DNA]</scope>
    <source>
        <strain evidence="2">W744_W776</strain>
    </source>
</reference>
<proteinExistence type="predicted"/>
<evidence type="ECO:0000313" key="3">
    <source>
        <dbReference type="Proteomes" id="UP000827092"/>
    </source>
</evidence>
<dbReference type="Proteomes" id="UP000827092">
    <property type="component" value="Unassembled WGS sequence"/>
</dbReference>
<comment type="caution">
    <text evidence="2">The sequence shown here is derived from an EMBL/GenBank/DDBJ whole genome shotgun (WGS) entry which is preliminary data.</text>
</comment>
<evidence type="ECO:0000313" key="2">
    <source>
        <dbReference type="EMBL" id="KAG8195208.1"/>
    </source>
</evidence>
<keyword evidence="3" id="KW-1185">Reference proteome</keyword>
<dbReference type="AlphaFoldDB" id="A0AAV6VGJ1"/>
<protein>
    <submittedName>
        <fullName evidence="2">Uncharacterized protein</fullName>
    </submittedName>
</protein>
<name>A0AAV6VGJ1_9ARAC</name>
<evidence type="ECO:0000256" key="1">
    <source>
        <dbReference type="SAM" id="MobiDB-lite"/>
    </source>
</evidence>
<feature type="region of interest" description="Disordered" evidence="1">
    <location>
        <begin position="135"/>
        <end position="181"/>
    </location>
</feature>
<sequence length="207" mass="23490">MAKKGEVFWEVGKQLPKETWDKAWSRGEFVESPKFTMPGICTLHIFFYPGGMSDSDYPKFKLVRSDATLKSSKIRGEVQFLHGDTLAARFVFKEKFERGNTDYVHGFQDFQDLRRLRIFHSLPELGYRYIYTVSEPDPNETVPEPDANETMHEPDPNETVAESDPNETVPETDPHETEPEPGIITSAIDFVCSGIGSARSYLSGWGS</sequence>
<accession>A0AAV6VGJ1</accession>
<dbReference type="EMBL" id="JAFNEN010000091">
    <property type="protein sequence ID" value="KAG8195208.1"/>
    <property type="molecule type" value="Genomic_DNA"/>
</dbReference>